<feature type="domain" description="Methyltransferase type 11" evidence="1">
    <location>
        <begin position="49"/>
        <end position="142"/>
    </location>
</feature>
<dbReference type="GO" id="GO:0008757">
    <property type="term" value="F:S-adenosylmethionine-dependent methyltransferase activity"/>
    <property type="evidence" value="ECO:0007669"/>
    <property type="project" value="InterPro"/>
</dbReference>
<name>A0A1F8B5F8_9BACT</name>
<dbReference type="PANTHER" id="PTHR43591">
    <property type="entry name" value="METHYLTRANSFERASE"/>
    <property type="match status" value="1"/>
</dbReference>
<evidence type="ECO:0000259" key="1">
    <source>
        <dbReference type="Pfam" id="PF08241"/>
    </source>
</evidence>
<dbReference type="AlphaFoldDB" id="A0A1F8B5F8"/>
<dbReference type="CDD" id="cd02440">
    <property type="entry name" value="AdoMet_MTases"/>
    <property type="match status" value="1"/>
</dbReference>
<dbReference type="Proteomes" id="UP000176404">
    <property type="component" value="Unassembled WGS sequence"/>
</dbReference>
<dbReference type="SUPFAM" id="SSF53335">
    <property type="entry name" value="S-adenosyl-L-methionine-dependent methyltransferases"/>
    <property type="match status" value="1"/>
</dbReference>
<dbReference type="InterPro" id="IPR029063">
    <property type="entry name" value="SAM-dependent_MTases_sf"/>
</dbReference>
<dbReference type="EMBL" id="MGHD01000022">
    <property type="protein sequence ID" value="OGM59273.1"/>
    <property type="molecule type" value="Genomic_DNA"/>
</dbReference>
<dbReference type="InterPro" id="IPR013216">
    <property type="entry name" value="Methyltransf_11"/>
</dbReference>
<organism evidence="2 3">
    <name type="scientific">Candidatus Woesebacteria bacterium RIFCSPLOWO2_01_FULL_39_10b</name>
    <dbReference type="NCBI Taxonomy" id="1802517"/>
    <lineage>
        <taxon>Bacteria</taxon>
        <taxon>Candidatus Woeseibacteriota</taxon>
    </lineage>
</organism>
<reference evidence="2 3" key="1">
    <citation type="journal article" date="2016" name="Nat. Commun.">
        <title>Thousands of microbial genomes shed light on interconnected biogeochemical processes in an aquifer system.</title>
        <authorList>
            <person name="Anantharaman K."/>
            <person name="Brown C.T."/>
            <person name="Hug L.A."/>
            <person name="Sharon I."/>
            <person name="Castelle C.J."/>
            <person name="Probst A.J."/>
            <person name="Thomas B.C."/>
            <person name="Singh A."/>
            <person name="Wilkins M.J."/>
            <person name="Karaoz U."/>
            <person name="Brodie E.L."/>
            <person name="Williams K.H."/>
            <person name="Hubbard S.S."/>
            <person name="Banfield J.F."/>
        </authorList>
    </citation>
    <scope>NUCLEOTIDE SEQUENCE [LARGE SCALE GENOMIC DNA]</scope>
</reference>
<evidence type="ECO:0000313" key="2">
    <source>
        <dbReference type="EMBL" id="OGM59273.1"/>
    </source>
</evidence>
<dbReference type="Gene3D" id="3.40.50.150">
    <property type="entry name" value="Vaccinia Virus protein VP39"/>
    <property type="match status" value="1"/>
</dbReference>
<accession>A0A1F8B5F8</accession>
<evidence type="ECO:0000313" key="3">
    <source>
        <dbReference type="Proteomes" id="UP000176404"/>
    </source>
</evidence>
<sequence>MEKWDAIYEKKLKTKEYLKDMDDYQLNHQPKIVEQIDASKKIGKGTVYLEIGCGPGYLGLYYGKKGSMIIGIDFSTSALKIAQKFAKRFGIKNTLFVCGDITQMPFANDSFDFVYGGGTIEHFKNTKVVLTEIYRILKKGGVSFNTVPCLNLGTLYRFRWGNIPNIPVVRQIFEFVNLNLLKGKHMSFGYELSFLASTLKNLHKVAGFKKTDITRFDTYLVLESLPSWSKRLFTYLCVKSPLFWPMHKAVARK</sequence>
<dbReference type="STRING" id="1802517.A2892_05420"/>
<proteinExistence type="predicted"/>
<comment type="caution">
    <text evidence="2">The sequence shown here is derived from an EMBL/GenBank/DDBJ whole genome shotgun (WGS) entry which is preliminary data.</text>
</comment>
<protein>
    <recommendedName>
        <fullName evidence="1">Methyltransferase type 11 domain-containing protein</fullName>
    </recommendedName>
</protein>
<dbReference type="Pfam" id="PF08241">
    <property type="entry name" value="Methyltransf_11"/>
    <property type="match status" value="1"/>
</dbReference>
<dbReference type="PANTHER" id="PTHR43591:SF24">
    <property type="entry name" value="2-METHOXY-6-POLYPRENYL-1,4-BENZOQUINOL METHYLASE, MITOCHONDRIAL"/>
    <property type="match status" value="1"/>
</dbReference>
<gene>
    <name evidence="2" type="ORF">A2892_05420</name>
</gene>